<dbReference type="GO" id="GO:0008168">
    <property type="term" value="F:methyltransferase activity"/>
    <property type="evidence" value="ECO:0007669"/>
    <property type="project" value="UniProtKB-KW"/>
</dbReference>
<dbReference type="InterPro" id="IPR029068">
    <property type="entry name" value="Glyas_Bleomycin-R_OHBP_Dase"/>
</dbReference>
<reference evidence="2 3" key="1">
    <citation type="journal article" date="2014" name="Antonie Van Leeuwenhoek">
        <title>Hyphomonas beringensis sp. nov. and Hyphomonas chukchiensis sp. nov., isolated from surface seawater of the Bering Sea and Chukchi Sea.</title>
        <authorList>
            <person name="Li C."/>
            <person name="Lai Q."/>
            <person name="Li G."/>
            <person name="Dong C."/>
            <person name="Wang J."/>
            <person name="Liao Y."/>
            <person name="Shao Z."/>
        </authorList>
    </citation>
    <scope>NUCLEOTIDE SEQUENCE [LARGE SCALE GENOMIC DNA]</scope>
    <source>
        <strain evidence="2 3">PS728</strain>
    </source>
</reference>
<dbReference type="PANTHER" id="PTHR33990:SF2">
    <property type="entry name" value="PHNB-LIKE DOMAIN-CONTAINING PROTEIN"/>
    <property type="match status" value="1"/>
</dbReference>
<dbReference type="CDD" id="cd06588">
    <property type="entry name" value="PhnB_like"/>
    <property type="match status" value="1"/>
</dbReference>
<dbReference type="SUPFAM" id="SSF54593">
    <property type="entry name" value="Glyoxalase/Bleomycin resistance protein/Dihydroxybiphenyl dioxygenase"/>
    <property type="match status" value="1"/>
</dbReference>
<dbReference type="STRING" id="1280954.HPO_17841"/>
<dbReference type="PATRIC" id="fig|1280954.3.peg.3595"/>
<name>A0A062VEI0_9PROT</name>
<dbReference type="InterPro" id="IPR028973">
    <property type="entry name" value="PhnB-like"/>
</dbReference>
<dbReference type="Proteomes" id="UP000027100">
    <property type="component" value="Unassembled WGS sequence"/>
</dbReference>
<evidence type="ECO:0000313" key="2">
    <source>
        <dbReference type="EMBL" id="KCZ96885.1"/>
    </source>
</evidence>
<comment type="caution">
    <text evidence="2">The sequence shown here is derived from an EMBL/GenBank/DDBJ whole genome shotgun (WGS) entry which is preliminary data.</text>
</comment>
<sequence length="160" mass="17348">MNGLEKKVRTCLWFQAGGVKAAEFYVSLLPDSRIDGVFEHGNPADPMVVEFTLAGAPMMILTGGPMYKLTPAASISVLTKDQAETDRLWAALLEGGGQESMCGWLEDKYGVAWQIVPEILPKLICDADQEAGRRAQQAMMQMRKIDIAGIKAAFAGEGVQ</sequence>
<gene>
    <name evidence="2" type="ORF">HPO_17841</name>
</gene>
<evidence type="ECO:0000259" key="1">
    <source>
        <dbReference type="Pfam" id="PF06983"/>
    </source>
</evidence>
<keyword evidence="3" id="KW-1185">Reference proteome</keyword>
<organism evidence="2 3">
    <name type="scientific">Hyphomonas polymorpha PS728</name>
    <dbReference type="NCBI Taxonomy" id="1280954"/>
    <lineage>
        <taxon>Bacteria</taxon>
        <taxon>Pseudomonadati</taxon>
        <taxon>Pseudomonadota</taxon>
        <taxon>Alphaproteobacteria</taxon>
        <taxon>Hyphomonadales</taxon>
        <taxon>Hyphomonadaceae</taxon>
        <taxon>Hyphomonas</taxon>
    </lineage>
</organism>
<dbReference type="EMBL" id="ARYM01000031">
    <property type="protein sequence ID" value="KCZ96885.1"/>
    <property type="molecule type" value="Genomic_DNA"/>
</dbReference>
<dbReference type="eggNOG" id="COG3865">
    <property type="taxonomic scope" value="Bacteria"/>
</dbReference>
<dbReference type="GO" id="GO:0032259">
    <property type="term" value="P:methylation"/>
    <property type="evidence" value="ECO:0007669"/>
    <property type="project" value="UniProtKB-KW"/>
</dbReference>
<dbReference type="Gene3D" id="3.10.180.10">
    <property type="entry name" value="2,3-Dihydroxybiphenyl 1,2-Dioxygenase, domain 1"/>
    <property type="match status" value="1"/>
</dbReference>
<dbReference type="Pfam" id="PF06983">
    <property type="entry name" value="3-dmu-9_3-mt"/>
    <property type="match status" value="1"/>
</dbReference>
<protein>
    <submittedName>
        <fullName evidence="2">3-demethylubiquinone-9 3-methyltransferase</fullName>
    </submittedName>
</protein>
<dbReference type="RefSeq" id="WP_035601947.1">
    <property type="nucleotide sequence ID" value="NZ_ARYM01000031.1"/>
</dbReference>
<dbReference type="PANTHER" id="PTHR33990">
    <property type="entry name" value="PROTEIN YJDN-RELATED"/>
    <property type="match status" value="1"/>
</dbReference>
<dbReference type="AlphaFoldDB" id="A0A062VEI0"/>
<keyword evidence="2" id="KW-0830">Ubiquinone</keyword>
<dbReference type="PIRSF" id="PIRSF021700">
    <property type="entry name" value="3_dmu_93_MTrfase"/>
    <property type="match status" value="1"/>
</dbReference>
<accession>A0A062VEI0</accession>
<dbReference type="InterPro" id="IPR009725">
    <property type="entry name" value="3_dmu_93_MTrfase"/>
</dbReference>
<proteinExistence type="predicted"/>
<keyword evidence="2" id="KW-0808">Transferase</keyword>
<feature type="domain" description="PhnB-like" evidence="1">
    <location>
        <begin position="7"/>
        <end position="116"/>
    </location>
</feature>
<evidence type="ECO:0000313" key="3">
    <source>
        <dbReference type="Proteomes" id="UP000027100"/>
    </source>
</evidence>
<dbReference type="OrthoDB" id="9806473at2"/>
<keyword evidence="2" id="KW-0489">Methyltransferase</keyword>